<dbReference type="CDD" id="cd17536">
    <property type="entry name" value="REC_YesN-like"/>
    <property type="match status" value="1"/>
</dbReference>
<comment type="caution">
    <text evidence="11">The sequence shown here is derived from an EMBL/GenBank/DDBJ whole genome shotgun (WGS) entry which is preliminary data.</text>
</comment>
<name>A0ABT9W571_9BACI</name>
<keyword evidence="2" id="KW-0963">Cytoplasm</keyword>
<evidence type="ECO:0000259" key="10">
    <source>
        <dbReference type="PROSITE" id="PS50110"/>
    </source>
</evidence>
<evidence type="ECO:0000256" key="4">
    <source>
        <dbReference type="ARBA" id="ARBA00023012"/>
    </source>
</evidence>
<keyword evidence="12" id="KW-1185">Reference proteome</keyword>
<dbReference type="SMART" id="SM00448">
    <property type="entry name" value="REC"/>
    <property type="match status" value="1"/>
</dbReference>
<sequence length="391" mass="44545">MLKVVIVDDEYMIREGLRTMVPWEELGMEVRGAAANGIAGLELIKQEMPDILLTDIRMPGFTGLELMTKALKLLPDLKSIILTGYGEFNYAQEALKIGALDFILKPTDEAELISILQKAKAQIENEKQKDLSLVRLHCYQYMTQNGMDLPEPIKEYFTGKGKLLVFSVGLLQSADQELMDNFFSTCSKQLFYIGEIENRKYFILHSFQEIGSVEAFERIINKELFNHEGSNQNDVSFAIGVSTIVEELSQLPIVYTQAKIALEQQLLSHQGGTLFYSGLGHQAEIIEAIQFVDQHYTSHLTLSELSARFYMSDSYFSRLFKQHTGKNFVDYLTEKRVRKAKELLQGTSLKTYEIAQGVGYPDQRYFSQIFKKATGFTPSDYRQEFSDKGND</sequence>
<dbReference type="InterPro" id="IPR009057">
    <property type="entry name" value="Homeodomain-like_sf"/>
</dbReference>
<evidence type="ECO:0000259" key="9">
    <source>
        <dbReference type="PROSITE" id="PS01124"/>
    </source>
</evidence>
<dbReference type="PROSITE" id="PS01124">
    <property type="entry name" value="HTH_ARAC_FAMILY_2"/>
    <property type="match status" value="1"/>
</dbReference>
<proteinExistence type="predicted"/>
<keyword evidence="4" id="KW-0902">Two-component regulatory system</keyword>
<protein>
    <submittedName>
        <fullName evidence="11">Two-component system response regulator YesN</fullName>
    </submittedName>
</protein>
<dbReference type="InterPro" id="IPR018060">
    <property type="entry name" value="HTH_AraC"/>
</dbReference>
<comment type="subcellular location">
    <subcellularLocation>
        <location evidence="1">Cytoplasm</location>
    </subcellularLocation>
</comment>
<dbReference type="Pfam" id="PF12833">
    <property type="entry name" value="HTH_18"/>
    <property type="match status" value="1"/>
</dbReference>
<dbReference type="InterPro" id="IPR001789">
    <property type="entry name" value="Sig_transdc_resp-reg_receiver"/>
</dbReference>
<evidence type="ECO:0000256" key="5">
    <source>
        <dbReference type="ARBA" id="ARBA00023015"/>
    </source>
</evidence>
<organism evidence="11 12">
    <name type="scientific">Caldalkalibacillus horti</name>
    <dbReference type="NCBI Taxonomy" id="77523"/>
    <lineage>
        <taxon>Bacteria</taxon>
        <taxon>Bacillati</taxon>
        <taxon>Bacillota</taxon>
        <taxon>Bacilli</taxon>
        <taxon>Bacillales</taxon>
        <taxon>Bacillaceae</taxon>
        <taxon>Caldalkalibacillus</taxon>
    </lineage>
</organism>
<dbReference type="InterPro" id="IPR051552">
    <property type="entry name" value="HptR"/>
</dbReference>
<keyword evidence="7" id="KW-0804">Transcription</keyword>
<evidence type="ECO:0000256" key="1">
    <source>
        <dbReference type="ARBA" id="ARBA00004496"/>
    </source>
</evidence>
<dbReference type="PROSITE" id="PS50110">
    <property type="entry name" value="RESPONSE_REGULATORY"/>
    <property type="match status" value="1"/>
</dbReference>
<feature type="domain" description="Response regulatory" evidence="10">
    <location>
        <begin position="3"/>
        <end position="120"/>
    </location>
</feature>
<accession>A0ABT9W571</accession>
<dbReference type="Pfam" id="PF00072">
    <property type="entry name" value="Response_reg"/>
    <property type="match status" value="1"/>
</dbReference>
<keyword evidence="6" id="KW-0238">DNA-binding</keyword>
<evidence type="ECO:0000256" key="7">
    <source>
        <dbReference type="ARBA" id="ARBA00023163"/>
    </source>
</evidence>
<evidence type="ECO:0000256" key="3">
    <source>
        <dbReference type="ARBA" id="ARBA00022553"/>
    </source>
</evidence>
<feature type="modified residue" description="4-aspartylphosphate" evidence="8">
    <location>
        <position position="55"/>
    </location>
</feature>
<dbReference type="SUPFAM" id="SSF52172">
    <property type="entry name" value="CheY-like"/>
    <property type="match status" value="1"/>
</dbReference>
<reference evidence="11 12" key="1">
    <citation type="submission" date="2023-07" db="EMBL/GenBank/DDBJ databases">
        <title>Genomic Encyclopedia of Type Strains, Phase IV (KMG-IV): sequencing the most valuable type-strain genomes for metagenomic binning, comparative biology and taxonomic classification.</title>
        <authorList>
            <person name="Goeker M."/>
        </authorList>
    </citation>
    <scope>NUCLEOTIDE SEQUENCE [LARGE SCALE GENOMIC DNA]</scope>
    <source>
        <strain evidence="11 12">DSM 12751</strain>
    </source>
</reference>
<dbReference type="PANTHER" id="PTHR42713">
    <property type="entry name" value="HISTIDINE KINASE-RELATED"/>
    <property type="match status" value="1"/>
</dbReference>
<dbReference type="PANTHER" id="PTHR42713:SF3">
    <property type="entry name" value="TRANSCRIPTIONAL REGULATORY PROTEIN HPTR"/>
    <property type="match status" value="1"/>
</dbReference>
<evidence type="ECO:0000313" key="12">
    <source>
        <dbReference type="Proteomes" id="UP001235840"/>
    </source>
</evidence>
<dbReference type="Gene3D" id="1.10.10.60">
    <property type="entry name" value="Homeodomain-like"/>
    <property type="match status" value="2"/>
</dbReference>
<dbReference type="InterPro" id="IPR020449">
    <property type="entry name" value="Tscrpt_reg_AraC-type_HTH"/>
</dbReference>
<evidence type="ECO:0000256" key="6">
    <source>
        <dbReference type="ARBA" id="ARBA00023125"/>
    </source>
</evidence>
<keyword evidence="5" id="KW-0805">Transcription regulation</keyword>
<dbReference type="SMART" id="SM00342">
    <property type="entry name" value="HTH_ARAC"/>
    <property type="match status" value="1"/>
</dbReference>
<dbReference type="Proteomes" id="UP001235840">
    <property type="component" value="Unassembled WGS sequence"/>
</dbReference>
<keyword evidence="3 8" id="KW-0597">Phosphoprotein</keyword>
<dbReference type="PRINTS" id="PR00032">
    <property type="entry name" value="HTHARAC"/>
</dbReference>
<evidence type="ECO:0000256" key="2">
    <source>
        <dbReference type="ARBA" id="ARBA00022490"/>
    </source>
</evidence>
<evidence type="ECO:0000313" key="11">
    <source>
        <dbReference type="EMBL" id="MDQ0168385.1"/>
    </source>
</evidence>
<dbReference type="RefSeq" id="WP_307398073.1">
    <property type="nucleotide sequence ID" value="NZ_BAAADK010000043.1"/>
</dbReference>
<dbReference type="SUPFAM" id="SSF46689">
    <property type="entry name" value="Homeodomain-like"/>
    <property type="match status" value="2"/>
</dbReference>
<evidence type="ECO:0000256" key="8">
    <source>
        <dbReference type="PROSITE-ProRule" id="PRU00169"/>
    </source>
</evidence>
<feature type="domain" description="HTH araC/xylS-type" evidence="9">
    <location>
        <begin position="286"/>
        <end position="384"/>
    </location>
</feature>
<dbReference type="EMBL" id="JAUSTY010000030">
    <property type="protein sequence ID" value="MDQ0168385.1"/>
    <property type="molecule type" value="Genomic_DNA"/>
</dbReference>
<dbReference type="InterPro" id="IPR011006">
    <property type="entry name" value="CheY-like_superfamily"/>
</dbReference>
<gene>
    <name evidence="11" type="ORF">J2S11_004347</name>
</gene>
<dbReference type="Gene3D" id="3.40.50.2300">
    <property type="match status" value="1"/>
</dbReference>